<reference evidence="1" key="1">
    <citation type="submission" date="2023-05" db="EMBL/GenBank/DDBJ databases">
        <authorList>
            <consortium name="ELIXIR-Norway"/>
        </authorList>
    </citation>
    <scope>NUCLEOTIDE SEQUENCE</scope>
</reference>
<gene>
    <name evidence="1" type="ORF">MRATA1EN3_LOCUS7652</name>
</gene>
<dbReference type="EMBL" id="OX596100">
    <property type="protein sequence ID" value="CAI9696439.1"/>
    <property type="molecule type" value="Genomic_DNA"/>
</dbReference>
<name>A0ACB0E7N4_RANTA</name>
<evidence type="ECO:0000313" key="2">
    <source>
        <dbReference type="Proteomes" id="UP001162501"/>
    </source>
</evidence>
<sequence length="174" mass="18017">MKLNFISKSNTVWSSIMKRNLPSCTQVSPASSRPGNGGDYLLCISQRAAGSEALGLSSAPSRDHQIKSRESSCQTAAVEEGDAATALKQRLPRGAGHRGAGDPDGAAVSQCSSPTPKREAHAQPQRGGSTKPDQRGARGRPLAVVSPRRGPRSGAAPCLLHAASLTQGCHASLQ</sequence>
<dbReference type="Proteomes" id="UP001162501">
    <property type="component" value="Chromosome 16"/>
</dbReference>
<protein>
    <submittedName>
        <fullName evidence="1">Uncharacterized protein</fullName>
    </submittedName>
</protein>
<proteinExistence type="predicted"/>
<accession>A0ACB0E7N4</accession>
<evidence type="ECO:0000313" key="1">
    <source>
        <dbReference type="EMBL" id="CAI9696439.1"/>
    </source>
</evidence>
<organism evidence="1 2">
    <name type="scientific">Rangifer tarandus platyrhynchus</name>
    <name type="common">Svalbard reindeer</name>
    <dbReference type="NCBI Taxonomy" id="3082113"/>
    <lineage>
        <taxon>Eukaryota</taxon>
        <taxon>Metazoa</taxon>
        <taxon>Chordata</taxon>
        <taxon>Craniata</taxon>
        <taxon>Vertebrata</taxon>
        <taxon>Euteleostomi</taxon>
        <taxon>Mammalia</taxon>
        <taxon>Eutheria</taxon>
        <taxon>Laurasiatheria</taxon>
        <taxon>Artiodactyla</taxon>
        <taxon>Ruminantia</taxon>
        <taxon>Pecora</taxon>
        <taxon>Cervidae</taxon>
        <taxon>Odocoileinae</taxon>
        <taxon>Rangifer</taxon>
    </lineage>
</organism>